<dbReference type="Proteomes" id="UP000501076">
    <property type="component" value="Plasmid pFDU301A"/>
</dbReference>
<protein>
    <submittedName>
        <fullName evidence="1">Uncharacterized protein</fullName>
    </submittedName>
</protein>
<geneLocation type="plasmid" evidence="2">
    <name>pfdu301a</name>
</geneLocation>
<proteinExistence type="predicted"/>
<dbReference type="EMBL" id="CP045273">
    <property type="protein sequence ID" value="QJX80750.1"/>
    <property type="molecule type" value="Genomic_DNA"/>
</dbReference>
<dbReference type="AlphaFoldDB" id="A0A6M6E1T5"/>
<evidence type="ECO:0000313" key="1">
    <source>
        <dbReference type="EMBL" id="QJX80750.1"/>
    </source>
</evidence>
<name>A0A6M6E1T5_PRIMG</name>
<sequence length="140" mass="16037">MQSYNNIRVKVQLKEANEGLAFRYLLNNFDSGAKHSNLYSSISTINPLGSDPDGKYSIDFYSKDKLSIFKSTVDRFMNDFINQVTNESLQFELFDILQMESKDDEDDLEIPGVLGYEIVSVLQGRSTKQNWNPSTKLFNT</sequence>
<accession>A0A6M6E1T5</accession>
<keyword evidence="1" id="KW-0614">Plasmid</keyword>
<organism evidence="1 2">
    <name type="scientific">Priestia megaterium</name>
    <name type="common">Bacillus megaterium</name>
    <dbReference type="NCBI Taxonomy" id="1404"/>
    <lineage>
        <taxon>Bacteria</taxon>
        <taxon>Bacillati</taxon>
        <taxon>Bacillota</taxon>
        <taxon>Bacilli</taxon>
        <taxon>Bacillales</taxon>
        <taxon>Bacillaceae</taxon>
        <taxon>Priestia</taxon>
    </lineage>
</organism>
<dbReference type="RefSeq" id="WP_171778747.1">
    <property type="nucleotide sequence ID" value="NZ_CP045273.1"/>
</dbReference>
<reference evidence="1 2" key="1">
    <citation type="submission" date="2019-10" db="EMBL/GenBank/DDBJ databases">
        <title>Complete genome sequences for adaption low water activity.</title>
        <authorList>
            <person name="Zhao L."/>
            <person name="Zhong J."/>
        </authorList>
    </citation>
    <scope>NUCLEOTIDE SEQUENCE [LARGE SCALE GENOMIC DNA]</scope>
    <source>
        <strain evidence="1 2">FDU301</strain>
        <plasmid evidence="2">pfdu301a</plasmid>
    </source>
</reference>
<evidence type="ECO:0000313" key="2">
    <source>
        <dbReference type="Proteomes" id="UP000501076"/>
    </source>
</evidence>
<gene>
    <name evidence="1" type="ORF">FDZ14_32180</name>
</gene>